<name>A0AAV7QV32_PLEWA</name>
<evidence type="ECO:0000313" key="3">
    <source>
        <dbReference type="Proteomes" id="UP001066276"/>
    </source>
</evidence>
<comment type="caution">
    <text evidence="2">The sequence shown here is derived from an EMBL/GenBank/DDBJ whole genome shotgun (WGS) entry which is preliminary data.</text>
</comment>
<evidence type="ECO:0000313" key="2">
    <source>
        <dbReference type="EMBL" id="KAJ1143096.1"/>
    </source>
</evidence>
<dbReference type="EMBL" id="JANPWB010000010">
    <property type="protein sequence ID" value="KAJ1143096.1"/>
    <property type="molecule type" value="Genomic_DNA"/>
</dbReference>
<proteinExistence type="predicted"/>
<feature type="compositionally biased region" description="Basic residues" evidence="1">
    <location>
        <begin position="47"/>
        <end position="57"/>
    </location>
</feature>
<protein>
    <submittedName>
        <fullName evidence="2">Uncharacterized protein</fullName>
    </submittedName>
</protein>
<dbReference type="AlphaFoldDB" id="A0AAV7QV32"/>
<gene>
    <name evidence="2" type="ORF">NDU88_009407</name>
</gene>
<sequence length="75" mass="8409">MTPVRLRSNRTGHGKRGETRQGHLGLPTGSCRRGGKTECVGNDPRAAGRRRKRHRSKDRTVIDHVVRPTQLEATQ</sequence>
<accession>A0AAV7QV32</accession>
<reference evidence="2" key="1">
    <citation type="journal article" date="2022" name="bioRxiv">
        <title>Sequencing and chromosome-scale assembly of the giantPleurodeles waltlgenome.</title>
        <authorList>
            <person name="Brown T."/>
            <person name="Elewa A."/>
            <person name="Iarovenko S."/>
            <person name="Subramanian E."/>
            <person name="Araus A.J."/>
            <person name="Petzold A."/>
            <person name="Susuki M."/>
            <person name="Suzuki K.-i.T."/>
            <person name="Hayashi T."/>
            <person name="Toyoda A."/>
            <person name="Oliveira C."/>
            <person name="Osipova E."/>
            <person name="Leigh N.D."/>
            <person name="Simon A."/>
            <person name="Yun M.H."/>
        </authorList>
    </citation>
    <scope>NUCLEOTIDE SEQUENCE</scope>
    <source>
        <strain evidence="2">20211129_DDA</strain>
        <tissue evidence="2">Liver</tissue>
    </source>
</reference>
<dbReference type="Proteomes" id="UP001066276">
    <property type="component" value="Chromosome 6"/>
</dbReference>
<keyword evidence="3" id="KW-1185">Reference proteome</keyword>
<feature type="region of interest" description="Disordered" evidence="1">
    <location>
        <begin position="1"/>
        <end position="75"/>
    </location>
</feature>
<organism evidence="2 3">
    <name type="scientific">Pleurodeles waltl</name>
    <name type="common">Iberian ribbed newt</name>
    <dbReference type="NCBI Taxonomy" id="8319"/>
    <lineage>
        <taxon>Eukaryota</taxon>
        <taxon>Metazoa</taxon>
        <taxon>Chordata</taxon>
        <taxon>Craniata</taxon>
        <taxon>Vertebrata</taxon>
        <taxon>Euteleostomi</taxon>
        <taxon>Amphibia</taxon>
        <taxon>Batrachia</taxon>
        <taxon>Caudata</taxon>
        <taxon>Salamandroidea</taxon>
        <taxon>Salamandridae</taxon>
        <taxon>Pleurodelinae</taxon>
        <taxon>Pleurodeles</taxon>
    </lineage>
</organism>
<evidence type="ECO:0000256" key="1">
    <source>
        <dbReference type="SAM" id="MobiDB-lite"/>
    </source>
</evidence>